<dbReference type="EMBL" id="KN880454">
    <property type="protein sequence ID" value="KIY71442.1"/>
    <property type="molecule type" value="Genomic_DNA"/>
</dbReference>
<dbReference type="Pfam" id="PF12825">
    <property type="entry name" value="DUF3818"/>
    <property type="match status" value="1"/>
</dbReference>
<dbReference type="PROSITE" id="PS50195">
    <property type="entry name" value="PX"/>
    <property type="match status" value="1"/>
</dbReference>
<organism evidence="3 4">
    <name type="scientific">Cylindrobasidium torrendii FP15055 ss-10</name>
    <dbReference type="NCBI Taxonomy" id="1314674"/>
    <lineage>
        <taxon>Eukaryota</taxon>
        <taxon>Fungi</taxon>
        <taxon>Dikarya</taxon>
        <taxon>Basidiomycota</taxon>
        <taxon>Agaricomycotina</taxon>
        <taxon>Agaricomycetes</taxon>
        <taxon>Agaricomycetidae</taxon>
        <taxon>Agaricales</taxon>
        <taxon>Marasmiineae</taxon>
        <taxon>Physalacriaceae</taxon>
        <taxon>Cylindrobasidium</taxon>
    </lineage>
</organism>
<reference evidence="3 4" key="1">
    <citation type="journal article" date="2015" name="Fungal Genet. Biol.">
        <title>Evolution of novel wood decay mechanisms in Agaricales revealed by the genome sequences of Fistulina hepatica and Cylindrobasidium torrendii.</title>
        <authorList>
            <person name="Floudas D."/>
            <person name="Held B.W."/>
            <person name="Riley R."/>
            <person name="Nagy L.G."/>
            <person name="Koehler G."/>
            <person name="Ransdell A.S."/>
            <person name="Younus H."/>
            <person name="Chow J."/>
            <person name="Chiniquy J."/>
            <person name="Lipzen A."/>
            <person name="Tritt A."/>
            <person name="Sun H."/>
            <person name="Haridas S."/>
            <person name="LaButti K."/>
            <person name="Ohm R.A."/>
            <person name="Kues U."/>
            <person name="Blanchette R.A."/>
            <person name="Grigoriev I.V."/>
            <person name="Minto R.E."/>
            <person name="Hibbett D.S."/>
        </authorList>
    </citation>
    <scope>NUCLEOTIDE SEQUENCE [LARGE SCALE GENOMIC DNA]</scope>
    <source>
        <strain evidence="3 4">FP15055 ss-10</strain>
    </source>
</reference>
<keyword evidence="4" id="KW-1185">Reference proteome</keyword>
<proteinExistence type="predicted"/>
<dbReference type="Pfam" id="PF00787">
    <property type="entry name" value="PX"/>
    <property type="match status" value="1"/>
</dbReference>
<feature type="compositionally biased region" description="Polar residues" evidence="1">
    <location>
        <begin position="1005"/>
        <end position="1028"/>
    </location>
</feature>
<dbReference type="InterPro" id="IPR001683">
    <property type="entry name" value="PX_dom"/>
</dbReference>
<dbReference type="InterPro" id="IPR024555">
    <property type="entry name" value="PX-associated"/>
</dbReference>
<dbReference type="Gene3D" id="3.30.1520.10">
    <property type="entry name" value="Phox-like domain"/>
    <property type="match status" value="1"/>
</dbReference>
<feature type="compositionally biased region" description="Low complexity" evidence="1">
    <location>
        <begin position="929"/>
        <end position="955"/>
    </location>
</feature>
<sequence length="1107" mass="124166">MATAITDSAPRPRRPTRPVPIAPLETVAVPHDDQGIPTVESPSDEAPASTSEPSTDLTPIRAHYLKKALIQLQFNDELDAITSAPPSNISTFSYLGPPFSPPPTNGPSLDLPFLRYIFRQFVLTFPFMAAAPKDFYSDKLQPFMASVLSRNLSPTSPFDANSDSAEKATRIKLLGKMERNLSMFVGAATKLQEQEQVVRLTQHDLDRLEALARKRQKRNLKQRDIFEVNVVSVRTITDKGRMRNRVHDEFIIRTRRSDLPDQFVSRRYGDFKTLATELHKMHPEEDIRSPPVKDRSTVTMTPASPTSGSYVYDDDYGPASPLPTHPSRLSREKNRLTLRAYLHSLLSSSTIASSPVLRSFLLSSPITLNSEELEDARRREDADHVREEGRKRFAKEIAERIDGLRDAVRSVKGDVMGKDGLTHLFGVIKVTPNICDLPPSYQAVFEWARISVASAVFHQFVAKDDSSQNFATVKRLHGLMPYFMLKTALKISNPIAMIRNILDLFLAQPFGGKSLLQRMFSGSLQEEVRVLEEEIVAVKEKVEDPVMCEKVKRFVYGAKEIQDLYKSDALAEKLPLLTVVLRSGDEPALTRQQLQRVARAHRAHAAYTKHKETLYDSDDDDGPQDEDAWLYEDLKHLAHLYTRLRDREQLIDLIFEGFTADLLKDIITIFYTPLATVYRAASIADSLGDLQAFINDLLKTVESVEELSQEDPHRTVQAFIDLVQRHEQSFYNFVYKVHSKGESLFDSLMRWIELFITVLRDGIGGELSLEFLLPHLPEERRKILEEVDKVATYHYKLKIAHEDKVRRRFGRASGKADSEEQEVEKMVENIVGELNFGDLVSGDVAELAAADSGSDETGSSDEEDEDEDEDDETDSSDEGSTQSGETTSSYETTSSEGQSRQPLRKPPLQPSRTMSFSSPPPQPHVRTMSLSAQSRPQQLPSSPSSTPTLRKTPSSIFQDMKQAIARKKEDVPPVPPMPGLARASTITAAVNKPLPMNPGFPRPSIDSTRSLPLANSPSVKSAPPTKQTFDLGRPTASRSSTITPSRSNTIIPSRQDNSSAAPKQAPRKARRKKEGEKIEAPDLEYIPTLLPIFKELIRPALRIRQRS</sequence>
<evidence type="ECO:0000259" key="2">
    <source>
        <dbReference type="PROSITE" id="PS50195"/>
    </source>
</evidence>
<feature type="region of interest" description="Disordered" evidence="1">
    <location>
        <begin position="848"/>
        <end position="1081"/>
    </location>
</feature>
<feature type="region of interest" description="Disordered" evidence="1">
    <location>
        <begin position="1"/>
        <end position="57"/>
    </location>
</feature>
<dbReference type="OrthoDB" id="2117459at2759"/>
<feature type="domain" description="PX" evidence="2">
    <location>
        <begin position="228"/>
        <end position="368"/>
    </location>
</feature>
<dbReference type="PANTHER" id="PTHR47185">
    <property type="entry name" value="PX DOMAIN-CONTAINING PROTEIN YPR097W"/>
    <property type="match status" value="1"/>
</dbReference>
<dbReference type="InterPro" id="IPR036871">
    <property type="entry name" value="PX_dom_sf"/>
</dbReference>
<dbReference type="GO" id="GO:0035091">
    <property type="term" value="F:phosphatidylinositol binding"/>
    <property type="evidence" value="ECO:0007669"/>
    <property type="project" value="InterPro"/>
</dbReference>
<dbReference type="SUPFAM" id="SSF64268">
    <property type="entry name" value="PX domain"/>
    <property type="match status" value="1"/>
</dbReference>
<feature type="region of interest" description="Disordered" evidence="1">
    <location>
        <begin position="283"/>
        <end position="328"/>
    </location>
</feature>
<evidence type="ECO:0000313" key="4">
    <source>
        <dbReference type="Proteomes" id="UP000054007"/>
    </source>
</evidence>
<feature type="compositionally biased region" description="Polar residues" evidence="1">
    <location>
        <begin position="1036"/>
        <end position="1059"/>
    </location>
</feature>
<dbReference type="STRING" id="1314674.A0A0D7BLV9"/>
<dbReference type="InterPro" id="IPR024554">
    <property type="entry name" value="LEC1-like_C"/>
</dbReference>
<dbReference type="CDD" id="cd06869">
    <property type="entry name" value="PX_UP2_fungi"/>
    <property type="match status" value="1"/>
</dbReference>
<feature type="compositionally biased region" description="Polar residues" evidence="1">
    <location>
        <begin position="297"/>
        <end position="309"/>
    </location>
</feature>
<dbReference type="PANTHER" id="PTHR47185:SF1">
    <property type="entry name" value="PX DOMAIN-CONTAINING PROTEIN YPR097W"/>
    <property type="match status" value="1"/>
</dbReference>
<accession>A0A0D7BLV9</accession>
<feature type="compositionally biased region" description="Low complexity" evidence="1">
    <location>
        <begin position="878"/>
        <end position="899"/>
    </location>
</feature>
<evidence type="ECO:0000313" key="3">
    <source>
        <dbReference type="EMBL" id="KIY71442.1"/>
    </source>
</evidence>
<evidence type="ECO:0000256" key="1">
    <source>
        <dbReference type="SAM" id="MobiDB-lite"/>
    </source>
</evidence>
<gene>
    <name evidence="3" type="ORF">CYLTODRAFT_435231</name>
</gene>
<feature type="compositionally biased region" description="Basic and acidic residues" evidence="1">
    <location>
        <begin position="283"/>
        <end position="296"/>
    </location>
</feature>
<dbReference type="Proteomes" id="UP000054007">
    <property type="component" value="Unassembled WGS sequence"/>
</dbReference>
<feature type="compositionally biased region" description="Acidic residues" evidence="1">
    <location>
        <begin position="858"/>
        <end position="877"/>
    </location>
</feature>
<dbReference type="AlphaFoldDB" id="A0A0D7BLV9"/>
<dbReference type="InterPro" id="IPR047168">
    <property type="entry name" value="LEC1-like"/>
</dbReference>
<dbReference type="SMART" id="SM00312">
    <property type="entry name" value="PX"/>
    <property type="match status" value="1"/>
</dbReference>
<name>A0A0D7BLV9_9AGAR</name>
<feature type="compositionally biased region" description="Polar residues" evidence="1">
    <location>
        <begin position="48"/>
        <end position="57"/>
    </location>
</feature>
<protein>
    <recommendedName>
        <fullName evidence="2">PX domain-containing protein</fullName>
    </recommendedName>
</protein>
<dbReference type="Pfam" id="PF12828">
    <property type="entry name" value="PXB"/>
    <property type="match status" value="1"/>
</dbReference>